<reference evidence="1" key="1">
    <citation type="submission" date="2022-05" db="EMBL/GenBank/DDBJ databases">
        <authorList>
            <person name="Ruan C."/>
        </authorList>
    </citation>
    <scope>NUCLEOTIDE SEQUENCE</scope>
</reference>
<dbReference type="EMBL" id="ON528933">
    <property type="protein sequence ID" value="USL85081.1"/>
    <property type="molecule type" value="Genomic_DNA"/>
</dbReference>
<organism evidence="1 2">
    <name type="scientific">Arthrobacter phage SWEP2</name>
    <dbReference type="NCBI Taxonomy" id="2945958"/>
    <lineage>
        <taxon>Viruses</taxon>
        <taxon>Duplodnaviria</taxon>
        <taxon>Heunggongvirae</taxon>
        <taxon>Uroviricota</taxon>
        <taxon>Caudoviricetes</taxon>
        <taxon>Casidaviridae</taxon>
        <taxon>Swepdovirus</taxon>
        <taxon>Swepdovirus SWEP2</taxon>
    </lineage>
</organism>
<name>A0A9E7MIV0_9CAUD</name>
<accession>A0A9E7MIV0</accession>
<keyword evidence="2" id="KW-1185">Reference proteome</keyword>
<protein>
    <submittedName>
        <fullName evidence="1">Neck protein</fullName>
    </submittedName>
</protein>
<sequence length="100" mass="9986">MAKIELDSAGIEAVLNSAPVNGLLMGIAANMKSGASGATAGGKRIPVTVRARTASGGRLRGSRPAYDVTLAHPAGLAVEAKRGPLARAAAGNGLQVRKRA</sequence>
<dbReference type="Proteomes" id="UP001057418">
    <property type="component" value="Segment"/>
</dbReference>
<evidence type="ECO:0000313" key="2">
    <source>
        <dbReference type="Proteomes" id="UP001057418"/>
    </source>
</evidence>
<evidence type="ECO:0000313" key="1">
    <source>
        <dbReference type="EMBL" id="USL85081.1"/>
    </source>
</evidence>
<proteinExistence type="predicted"/>